<protein>
    <submittedName>
        <fullName evidence="2">Uncharacterized protein</fullName>
    </submittedName>
</protein>
<feature type="compositionally biased region" description="Low complexity" evidence="1">
    <location>
        <begin position="34"/>
        <end position="72"/>
    </location>
</feature>
<sequence>MSQPLPPQLLASQPLLPTSVPYEPTTPASVPAISTTPASVTSEPTTPTSVPYEPTTPASAPAISTTPASVTSEPTTPPGPPKQNSHRGKKNRGEKLAQPGKEFTRLVTGIERELPTVVSVQSHDSNLIISPKRSCEDVRLDHIRMVTGDTGSSVYAKLRRVLALRSLAAEYTARQRENGISVTRIDELCNHIKFELKTSVSQRRFAGREFYDECVAIGLKHMAVERCLASHLNGGSDPRAVSSISLVLALNITSFERIPFYEIPDLLRTIASKQVQLERDKPQLSLAVLYDLTPWLRALQTAYESE</sequence>
<reference evidence="2" key="1">
    <citation type="journal article" date="2023" name="IMA Fungus">
        <title>Comparative genomic study of the Penicillium genus elucidates a diverse pangenome and 15 lateral gene transfer events.</title>
        <authorList>
            <person name="Petersen C."/>
            <person name="Sorensen T."/>
            <person name="Nielsen M.R."/>
            <person name="Sondergaard T.E."/>
            <person name="Sorensen J.L."/>
            <person name="Fitzpatrick D.A."/>
            <person name="Frisvad J.C."/>
            <person name="Nielsen K.L."/>
        </authorList>
    </citation>
    <scope>NUCLEOTIDE SEQUENCE</scope>
    <source>
        <strain evidence="2">IBT 17514</strain>
    </source>
</reference>
<comment type="caution">
    <text evidence="2">The sequence shown here is derived from an EMBL/GenBank/DDBJ whole genome shotgun (WGS) entry which is preliminary data.</text>
</comment>
<keyword evidence="3" id="KW-1185">Reference proteome</keyword>
<dbReference type="Proteomes" id="UP001215712">
    <property type="component" value="Unassembled WGS sequence"/>
</dbReference>
<accession>A0AAD6HXC7</accession>
<organism evidence="2 3">
    <name type="scientific">Penicillium malachiteum</name>
    <dbReference type="NCBI Taxonomy" id="1324776"/>
    <lineage>
        <taxon>Eukaryota</taxon>
        <taxon>Fungi</taxon>
        <taxon>Dikarya</taxon>
        <taxon>Ascomycota</taxon>
        <taxon>Pezizomycotina</taxon>
        <taxon>Eurotiomycetes</taxon>
        <taxon>Eurotiomycetidae</taxon>
        <taxon>Eurotiales</taxon>
        <taxon>Aspergillaceae</taxon>
        <taxon>Penicillium</taxon>
    </lineage>
</organism>
<proteinExistence type="predicted"/>
<dbReference type="EMBL" id="JAQJAN010000001">
    <property type="protein sequence ID" value="KAJ5741080.1"/>
    <property type="molecule type" value="Genomic_DNA"/>
</dbReference>
<feature type="region of interest" description="Disordered" evidence="1">
    <location>
        <begin position="1"/>
        <end position="100"/>
    </location>
</feature>
<gene>
    <name evidence="2" type="ORF">N7493_000952</name>
</gene>
<feature type="compositionally biased region" description="Low complexity" evidence="1">
    <location>
        <begin position="8"/>
        <end position="19"/>
    </location>
</feature>
<evidence type="ECO:0000313" key="3">
    <source>
        <dbReference type="Proteomes" id="UP001215712"/>
    </source>
</evidence>
<evidence type="ECO:0000313" key="2">
    <source>
        <dbReference type="EMBL" id="KAJ5741080.1"/>
    </source>
</evidence>
<name>A0AAD6HXC7_9EURO</name>
<reference evidence="2" key="2">
    <citation type="submission" date="2023-01" db="EMBL/GenBank/DDBJ databases">
        <authorList>
            <person name="Petersen C."/>
        </authorList>
    </citation>
    <scope>NUCLEOTIDE SEQUENCE</scope>
    <source>
        <strain evidence="2">IBT 17514</strain>
    </source>
</reference>
<evidence type="ECO:0000256" key="1">
    <source>
        <dbReference type="SAM" id="MobiDB-lite"/>
    </source>
</evidence>
<dbReference type="AlphaFoldDB" id="A0AAD6HXC7"/>